<dbReference type="AlphaFoldDB" id="A0A9P4IDN5"/>
<name>A0A9P4IDN5_9PEZI</name>
<comment type="caution">
    <text evidence="1">The sequence shown here is derived from an EMBL/GenBank/DDBJ whole genome shotgun (WGS) entry which is preliminary data.</text>
</comment>
<protein>
    <submittedName>
        <fullName evidence="1">Uncharacterized protein</fullName>
    </submittedName>
</protein>
<dbReference type="PANTHER" id="PTHR38790">
    <property type="entry name" value="2EXR DOMAIN-CONTAINING PROTEIN-RELATED"/>
    <property type="match status" value="1"/>
</dbReference>
<evidence type="ECO:0000313" key="2">
    <source>
        <dbReference type="Proteomes" id="UP000799772"/>
    </source>
</evidence>
<dbReference type="OrthoDB" id="4757095at2759"/>
<gene>
    <name evidence="1" type="ORF">NA57DRAFT_77354</name>
</gene>
<evidence type="ECO:0000313" key="1">
    <source>
        <dbReference type="EMBL" id="KAF2097099.1"/>
    </source>
</evidence>
<organism evidence="1 2">
    <name type="scientific">Rhizodiscina lignyota</name>
    <dbReference type="NCBI Taxonomy" id="1504668"/>
    <lineage>
        <taxon>Eukaryota</taxon>
        <taxon>Fungi</taxon>
        <taxon>Dikarya</taxon>
        <taxon>Ascomycota</taxon>
        <taxon>Pezizomycotina</taxon>
        <taxon>Dothideomycetes</taxon>
        <taxon>Pleosporomycetidae</taxon>
        <taxon>Aulographales</taxon>
        <taxon>Rhizodiscinaceae</taxon>
        <taxon>Rhizodiscina</taxon>
    </lineage>
</organism>
<dbReference type="EMBL" id="ML978128">
    <property type="protein sequence ID" value="KAF2097099.1"/>
    <property type="molecule type" value="Genomic_DNA"/>
</dbReference>
<keyword evidence="2" id="KW-1185">Reference proteome</keyword>
<sequence>MPKLKATAPLDKLAWREGRVRLSLVAAETTFNFQTASPLSKIPAEVRVKIYEYALSSYDIFVHPTYTGHSAYAVCDKNTAEVAYTNFRAGSVEDAGRLGWLPKHLEAAKCTFSEDPFRTGYDGNITLQPHSDPPCVSLLEVCRAVCDEASVIFWSNNSFTFNNLKLFHNFVCSTPSYELQSVRLLMDLRIVNDIKLWKKLCLALMKKLNRVRTLNVVLSCPKYLGRTIQKLGLDLDDLRSRGVIRRDLDDAFALSLPAGCSKHKKLSACIVLEVQSFPPDLELWDDSELMHNDHGVNLLNKWEIKEQLDLAGWVEATMKAAWK</sequence>
<dbReference type="Proteomes" id="UP000799772">
    <property type="component" value="Unassembled WGS sequence"/>
</dbReference>
<proteinExistence type="predicted"/>
<accession>A0A9P4IDN5</accession>
<reference evidence="1" key="1">
    <citation type="journal article" date="2020" name="Stud. Mycol.">
        <title>101 Dothideomycetes genomes: a test case for predicting lifestyles and emergence of pathogens.</title>
        <authorList>
            <person name="Haridas S."/>
            <person name="Albert R."/>
            <person name="Binder M."/>
            <person name="Bloem J."/>
            <person name="Labutti K."/>
            <person name="Salamov A."/>
            <person name="Andreopoulos B."/>
            <person name="Baker S."/>
            <person name="Barry K."/>
            <person name="Bills G."/>
            <person name="Bluhm B."/>
            <person name="Cannon C."/>
            <person name="Castanera R."/>
            <person name="Culley D."/>
            <person name="Daum C."/>
            <person name="Ezra D."/>
            <person name="Gonzalez J."/>
            <person name="Henrissat B."/>
            <person name="Kuo A."/>
            <person name="Liang C."/>
            <person name="Lipzen A."/>
            <person name="Lutzoni F."/>
            <person name="Magnuson J."/>
            <person name="Mondo S."/>
            <person name="Nolan M."/>
            <person name="Ohm R."/>
            <person name="Pangilinan J."/>
            <person name="Park H.-J."/>
            <person name="Ramirez L."/>
            <person name="Alfaro M."/>
            <person name="Sun H."/>
            <person name="Tritt A."/>
            <person name="Yoshinaga Y."/>
            <person name="Zwiers L.-H."/>
            <person name="Turgeon B."/>
            <person name="Goodwin S."/>
            <person name="Spatafora J."/>
            <person name="Crous P."/>
            <person name="Grigoriev I."/>
        </authorList>
    </citation>
    <scope>NUCLEOTIDE SEQUENCE</scope>
    <source>
        <strain evidence="1">CBS 133067</strain>
    </source>
</reference>